<protein>
    <submittedName>
        <fullName evidence="2">Uncharacterized protein</fullName>
    </submittedName>
</protein>
<dbReference type="Proteomes" id="UP001066276">
    <property type="component" value="Chromosome 11"/>
</dbReference>
<evidence type="ECO:0000313" key="3">
    <source>
        <dbReference type="Proteomes" id="UP001066276"/>
    </source>
</evidence>
<feature type="transmembrane region" description="Helical" evidence="1">
    <location>
        <begin position="29"/>
        <end position="55"/>
    </location>
</feature>
<keyword evidence="3" id="KW-1185">Reference proteome</keyword>
<dbReference type="AlphaFoldDB" id="A0AAV7LCJ4"/>
<reference evidence="2" key="1">
    <citation type="journal article" date="2022" name="bioRxiv">
        <title>Sequencing and chromosome-scale assembly of the giantPleurodeles waltlgenome.</title>
        <authorList>
            <person name="Brown T."/>
            <person name="Elewa A."/>
            <person name="Iarovenko S."/>
            <person name="Subramanian E."/>
            <person name="Araus A.J."/>
            <person name="Petzold A."/>
            <person name="Susuki M."/>
            <person name="Suzuki K.-i.T."/>
            <person name="Hayashi T."/>
            <person name="Toyoda A."/>
            <person name="Oliveira C."/>
            <person name="Osipova E."/>
            <person name="Leigh N.D."/>
            <person name="Simon A."/>
            <person name="Yun M.H."/>
        </authorList>
    </citation>
    <scope>NUCLEOTIDE SEQUENCE</scope>
    <source>
        <strain evidence="2">20211129_DDA</strain>
        <tissue evidence="2">Liver</tissue>
    </source>
</reference>
<dbReference type="EMBL" id="JANPWB010000015">
    <property type="protein sequence ID" value="KAJ1087093.1"/>
    <property type="molecule type" value="Genomic_DNA"/>
</dbReference>
<name>A0AAV7LCJ4_PLEWA</name>
<keyword evidence="1" id="KW-0812">Transmembrane</keyword>
<evidence type="ECO:0000256" key="1">
    <source>
        <dbReference type="SAM" id="Phobius"/>
    </source>
</evidence>
<gene>
    <name evidence="2" type="ORF">NDU88_000287</name>
</gene>
<proteinExistence type="predicted"/>
<comment type="caution">
    <text evidence="2">The sequence shown here is derived from an EMBL/GenBank/DDBJ whole genome shotgun (WGS) entry which is preliminary data.</text>
</comment>
<accession>A0AAV7LCJ4</accession>
<keyword evidence="1" id="KW-1133">Transmembrane helix</keyword>
<evidence type="ECO:0000313" key="2">
    <source>
        <dbReference type="EMBL" id="KAJ1087093.1"/>
    </source>
</evidence>
<feature type="transmembrane region" description="Helical" evidence="1">
    <location>
        <begin position="67"/>
        <end position="87"/>
    </location>
</feature>
<keyword evidence="1" id="KW-0472">Membrane</keyword>
<organism evidence="2 3">
    <name type="scientific">Pleurodeles waltl</name>
    <name type="common">Iberian ribbed newt</name>
    <dbReference type="NCBI Taxonomy" id="8319"/>
    <lineage>
        <taxon>Eukaryota</taxon>
        <taxon>Metazoa</taxon>
        <taxon>Chordata</taxon>
        <taxon>Craniata</taxon>
        <taxon>Vertebrata</taxon>
        <taxon>Euteleostomi</taxon>
        <taxon>Amphibia</taxon>
        <taxon>Batrachia</taxon>
        <taxon>Caudata</taxon>
        <taxon>Salamandroidea</taxon>
        <taxon>Salamandridae</taxon>
        <taxon>Pleurodelinae</taxon>
        <taxon>Pleurodeles</taxon>
    </lineage>
</organism>
<sequence length="88" mass="9242">MQAPTFTSDALTSMKALTVMLASSSSDNVAVTATMVLLARVALALSGVGETVFLTSMAKIQGSALTLTSYLSMLTRIVVFTVFLEIFS</sequence>